<dbReference type="Gene3D" id="2.60.40.1080">
    <property type="match status" value="1"/>
</dbReference>
<dbReference type="EMBL" id="QOIL01000034">
    <property type="protein sequence ID" value="RCG19128.1"/>
    <property type="molecule type" value="Genomic_DNA"/>
</dbReference>
<reference evidence="1 2" key="1">
    <citation type="submission" date="2018-06" db="EMBL/GenBank/DDBJ databases">
        <title>Sphaerisporangium craniellae sp. nov., isolated from a marine sponge in the South China Sea.</title>
        <authorList>
            <person name="Li L."/>
        </authorList>
    </citation>
    <scope>NUCLEOTIDE SEQUENCE [LARGE SCALE GENOMIC DNA]</scope>
    <source>
        <strain evidence="1 2">CCTCC AA 208026</strain>
    </source>
</reference>
<evidence type="ECO:0000313" key="1">
    <source>
        <dbReference type="EMBL" id="RCG19128.1"/>
    </source>
</evidence>
<evidence type="ECO:0000313" key="2">
    <source>
        <dbReference type="Proteomes" id="UP000253094"/>
    </source>
</evidence>
<proteinExistence type="predicted"/>
<gene>
    <name evidence="1" type="ORF">DQ384_38270</name>
</gene>
<protein>
    <submittedName>
        <fullName evidence="1">Uncharacterized protein</fullName>
    </submittedName>
</protein>
<keyword evidence="2" id="KW-1185">Reference proteome</keyword>
<sequence>MIIRVTEPETGPLPALTADPMAVRIAALQAAVDTHVRLGSLTLCPGVDRAATIAQAETNIRRTAQTYLAWLQGTVRLRLIPGPIRSQSTGAPTGTPIPEGETVQLHDDEEITYTVDTEDAKGFDTPETITWSVDNPEVATLRVAEDTRSADVIAGVPGSATVTASIPALDLSVTEAIDVVPGGTATIKMVPGEVRKQQQ</sequence>
<accession>A0A367ELY8</accession>
<dbReference type="AlphaFoldDB" id="A0A367ELY8"/>
<comment type="caution">
    <text evidence="1">The sequence shown here is derived from an EMBL/GenBank/DDBJ whole genome shotgun (WGS) entry which is preliminary data.</text>
</comment>
<organism evidence="1 2">
    <name type="scientific">Sphaerisporangium album</name>
    <dbReference type="NCBI Taxonomy" id="509200"/>
    <lineage>
        <taxon>Bacteria</taxon>
        <taxon>Bacillati</taxon>
        <taxon>Actinomycetota</taxon>
        <taxon>Actinomycetes</taxon>
        <taxon>Streptosporangiales</taxon>
        <taxon>Streptosporangiaceae</taxon>
        <taxon>Sphaerisporangium</taxon>
    </lineage>
</organism>
<name>A0A367ELY8_9ACTN</name>
<dbReference type="Proteomes" id="UP000253094">
    <property type="component" value="Unassembled WGS sequence"/>
</dbReference>